<keyword evidence="1" id="KW-0808">Transferase</keyword>
<dbReference type="Gene3D" id="1.10.1070.20">
    <property type="match status" value="1"/>
</dbReference>
<feature type="domain" description="HipA-like C-terminal" evidence="3">
    <location>
        <begin position="163"/>
        <end position="228"/>
    </location>
</feature>
<dbReference type="InterPro" id="IPR012893">
    <property type="entry name" value="HipA-like_C"/>
</dbReference>
<dbReference type="AlphaFoldDB" id="A0A838CSJ3"/>
<organism evidence="4 5">
    <name type="scientific">Halobacillus locisalis</name>
    <dbReference type="NCBI Taxonomy" id="220753"/>
    <lineage>
        <taxon>Bacteria</taxon>
        <taxon>Bacillati</taxon>
        <taxon>Bacillota</taxon>
        <taxon>Bacilli</taxon>
        <taxon>Bacillales</taxon>
        <taxon>Bacillaceae</taxon>
        <taxon>Halobacillus</taxon>
    </lineage>
</organism>
<protein>
    <submittedName>
        <fullName evidence="4">HipA domain-containing protein</fullName>
    </submittedName>
</protein>
<dbReference type="GO" id="GO:0016301">
    <property type="term" value="F:kinase activity"/>
    <property type="evidence" value="ECO:0007669"/>
    <property type="project" value="UniProtKB-KW"/>
</dbReference>
<comment type="caution">
    <text evidence="4">The sequence shown here is derived from an EMBL/GenBank/DDBJ whole genome shotgun (WGS) entry which is preliminary data.</text>
</comment>
<evidence type="ECO:0000313" key="4">
    <source>
        <dbReference type="EMBL" id="MBA2174833.1"/>
    </source>
</evidence>
<evidence type="ECO:0000259" key="3">
    <source>
        <dbReference type="Pfam" id="PF07804"/>
    </source>
</evidence>
<gene>
    <name evidence="4" type="ORF">H0266_08005</name>
</gene>
<name>A0A838CSJ3_9BACI</name>
<keyword evidence="2" id="KW-0418">Kinase</keyword>
<evidence type="ECO:0000256" key="1">
    <source>
        <dbReference type="ARBA" id="ARBA00022679"/>
    </source>
</evidence>
<proteinExistence type="predicted"/>
<dbReference type="Proteomes" id="UP000571017">
    <property type="component" value="Unassembled WGS sequence"/>
</dbReference>
<keyword evidence="5" id="KW-1185">Reference proteome</keyword>
<dbReference type="Pfam" id="PF07804">
    <property type="entry name" value="HipA_C"/>
    <property type="match status" value="1"/>
</dbReference>
<dbReference type="EMBL" id="JACEFG010000002">
    <property type="protein sequence ID" value="MBA2174833.1"/>
    <property type="molecule type" value="Genomic_DNA"/>
</dbReference>
<dbReference type="RefSeq" id="WP_181471891.1">
    <property type="nucleotide sequence ID" value="NZ_JACEFG010000002.1"/>
</dbReference>
<sequence>MNYYPVVDISSWRYENINVSGSKEKRWYRSSTYDQLALFKLPVSLTSDSTPGEKESTGEAWSEKICSEIGNYIGFPTHNVDIGALSIDDEAIEYYGLNREDVNIGDTVFGALCWSFLDEKKDSLVEGADMIMDFDETYDRDELQGQHEIYNFDLLYRLFYKNGILDYLFQMILFDTLIGNTDRHQDNFGVIRNEETGEQRFAPFYDNSSSLAREMKEHRVKLMLRDNRMFDSYIFGKKSSTLIRWEGTWAKKKLNIIEFYNKVKALFPDEINKYLPNVATLTDEVLEDIIYKVPPAVMSEKKKELVTRILQTRRDYLLM</sequence>
<evidence type="ECO:0000256" key="2">
    <source>
        <dbReference type="ARBA" id="ARBA00022777"/>
    </source>
</evidence>
<evidence type="ECO:0000313" key="5">
    <source>
        <dbReference type="Proteomes" id="UP000571017"/>
    </source>
</evidence>
<reference evidence="4 5" key="1">
    <citation type="journal article" date="2004" name="Extremophiles">
        <title>Halobacillus locisalis sp. nov., a halophilic bacterium isolated from a marine solar saltern of the Yellow Sea in Korea.</title>
        <authorList>
            <person name="Yoon J.H."/>
            <person name="Kang K.H."/>
            <person name="Oh T.K."/>
            <person name="Park Y.H."/>
        </authorList>
    </citation>
    <scope>NUCLEOTIDE SEQUENCE [LARGE SCALE GENOMIC DNA]</scope>
    <source>
        <strain evidence="4 5">KCTC 3788</strain>
    </source>
</reference>
<accession>A0A838CSJ3</accession>